<comment type="caution">
    <text evidence="1">The sequence shown here is derived from an EMBL/GenBank/DDBJ whole genome shotgun (WGS) entry which is preliminary data.</text>
</comment>
<protein>
    <submittedName>
        <fullName evidence="1">Uncharacterized protein</fullName>
    </submittedName>
</protein>
<name>A0ACC2U1X3_9FUNG</name>
<accession>A0ACC2U1X3</accession>
<proteinExistence type="predicted"/>
<dbReference type="EMBL" id="QTSX02001521">
    <property type="protein sequence ID" value="KAJ9080803.1"/>
    <property type="molecule type" value="Genomic_DNA"/>
</dbReference>
<organism evidence="1 2">
    <name type="scientific">Entomophthora muscae</name>
    <dbReference type="NCBI Taxonomy" id="34485"/>
    <lineage>
        <taxon>Eukaryota</taxon>
        <taxon>Fungi</taxon>
        <taxon>Fungi incertae sedis</taxon>
        <taxon>Zoopagomycota</taxon>
        <taxon>Entomophthoromycotina</taxon>
        <taxon>Entomophthoromycetes</taxon>
        <taxon>Entomophthorales</taxon>
        <taxon>Entomophthoraceae</taxon>
        <taxon>Entomophthora</taxon>
    </lineage>
</organism>
<reference evidence="1" key="1">
    <citation type="submission" date="2022-04" db="EMBL/GenBank/DDBJ databases">
        <title>Genome of the entomopathogenic fungus Entomophthora muscae.</title>
        <authorList>
            <person name="Elya C."/>
            <person name="Lovett B.R."/>
            <person name="Lee E."/>
            <person name="Macias A.M."/>
            <person name="Hajek A.E."/>
            <person name="De Bivort B.L."/>
            <person name="Kasson M.T."/>
            <person name="De Fine Licht H.H."/>
            <person name="Stajich J.E."/>
        </authorList>
    </citation>
    <scope>NUCLEOTIDE SEQUENCE</scope>
    <source>
        <strain evidence="1">Berkeley</strain>
    </source>
</reference>
<keyword evidence="2" id="KW-1185">Reference proteome</keyword>
<dbReference type="Proteomes" id="UP001165960">
    <property type="component" value="Unassembled WGS sequence"/>
</dbReference>
<evidence type="ECO:0000313" key="2">
    <source>
        <dbReference type="Proteomes" id="UP001165960"/>
    </source>
</evidence>
<sequence length="205" mass="23092">MCLGISSASFMVGISYWGHMRCNGARYQGLVLTTAECGKRPRDGLQIHYGHLNMSQTRTSHVANVQISHDSGIAVLNPEAKLSWSPLSLDIYSTKNYMIGTQLSMFGWGVRRSLKRRKWLGELSISMFDSSICYDRLGMDVLDEVCTWDKVSNRFAYHMDKGSALVTKDRTTLVGLKLQTVGLNSPTTFTRIVYYKDWIDSTLVS</sequence>
<evidence type="ECO:0000313" key="1">
    <source>
        <dbReference type="EMBL" id="KAJ9080803.1"/>
    </source>
</evidence>
<gene>
    <name evidence="1" type="ORF">DSO57_1021066</name>
</gene>